<accession>A0A1Q3EFR1</accession>
<protein>
    <submittedName>
        <fullName evidence="2">Uncharacterized protein</fullName>
    </submittedName>
</protein>
<reference evidence="2 3" key="2">
    <citation type="submission" date="2017-02" db="EMBL/GenBank/DDBJ databases">
        <title>A genome survey and senescence transcriptome analysis in Lentinula edodes.</title>
        <authorList>
            <person name="Sakamoto Y."/>
            <person name="Nakade K."/>
            <person name="Sato S."/>
            <person name="Yoshida Y."/>
            <person name="Miyazaki K."/>
            <person name="Natsume S."/>
            <person name="Konno N."/>
        </authorList>
    </citation>
    <scope>NUCLEOTIDE SEQUENCE [LARGE SCALE GENOMIC DNA]</scope>
    <source>
        <strain evidence="2 3">NBRC 111202</strain>
    </source>
</reference>
<evidence type="ECO:0000256" key="1">
    <source>
        <dbReference type="SAM" id="MobiDB-lite"/>
    </source>
</evidence>
<gene>
    <name evidence="2" type="ORF">LENED_007895</name>
</gene>
<feature type="compositionally biased region" description="Polar residues" evidence="1">
    <location>
        <begin position="1"/>
        <end position="10"/>
    </location>
</feature>
<evidence type="ECO:0000313" key="2">
    <source>
        <dbReference type="EMBL" id="GAW06004.1"/>
    </source>
</evidence>
<feature type="compositionally biased region" description="Acidic residues" evidence="1">
    <location>
        <begin position="31"/>
        <end position="41"/>
    </location>
</feature>
<evidence type="ECO:0000313" key="3">
    <source>
        <dbReference type="Proteomes" id="UP000188533"/>
    </source>
</evidence>
<dbReference type="Proteomes" id="UP000188533">
    <property type="component" value="Unassembled WGS sequence"/>
</dbReference>
<feature type="region of interest" description="Disordered" evidence="1">
    <location>
        <begin position="1"/>
        <end position="64"/>
    </location>
</feature>
<sequence length="97" mass="10421">MSTNNNQHQTRPVGGGTVEHDPKNSLQNVDTNDDADFDDGSIEALGRKKKPPHRPPHRPSLPSRDTVQKLIDAVGIAAAAAQLGVDIATLQQYMNGN</sequence>
<keyword evidence="3" id="KW-1185">Reference proteome</keyword>
<comment type="caution">
    <text evidence="2">The sequence shown here is derived from an EMBL/GenBank/DDBJ whole genome shotgun (WGS) entry which is preliminary data.</text>
</comment>
<dbReference type="EMBL" id="BDGU01000292">
    <property type="protein sequence ID" value="GAW06004.1"/>
    <property type="molecule type" value="Genomic_DNA"/>
</dbReference>
<organism evidence="2 3">
    <name type="scientific">Lentinula edodes</name>
    <name type="common">Shiitake mushroom</name>
    <name type="synonym">Lentinus edodes</name>
    <dbReference type="NCBI Taxonomy" id="5353"/>
    <lineage>
        <taxon>Eukaryota</taxon>
        <taxon>Fungi</taxon>
        <taxon>Dikarya</taxon>
        <taxon>Basidiomycota</taxon>
        <taxon>Agaricomycotina</taxon>
        <taxon>Agaricomycetes</taxon>
        <taxon>Agaricomycetidae</taxon>
        <taxon>Agaricales</taxon>
        <taxon>Marasmiineae</taxon>
        <taxon>Omphalotaceae</taxon>
        <taxon>Lentinula</taxon>
    </lineage>
</organism>
<feature type="compositionally biased region" description="Basic residues" evidence="1">
    <location>
        <begin position="47"/>
        <end position="57"/>
    </location>
</feature>
<dbReference type="AlphaFoldDB" id="A0A1Q3EFR1"/>
<proteinExistence type="predicted"/>
<reference evidence="2 3" key="1">
    <citation type="submission" date="2016-08" db="EMBL/GenBank/DDBJ databases">
        <authorList>
            <consortium name="Lentinula edodes genome sequencing consortium"/>
            <person name="Sakamoto Y."/>
            <person name="Nakade K."/>
            <person name="Sato S."/>
            <person name="Yoshida Y."/>
            <person name="Miyazaki K."/>
            <person name="Natsume S."/>
            <person name="Konno N."/>
        </authorList>
    </citation>
    <scope>NUCLEOTIDE SEQUENCE [LARGE SCALE GENOMIC DNA]</scope>
    <source>
        <strain evidence="2 3">NBRC 111202</strain>
    </source>
</reference>
<name>A0A1Q3EFR1_LENED</name>